<evidence type="ECO:0000313" key="3">
    <source>
        <dbReference type="Proteomes" id="UP000628560"/>
    </source>
</evidence>
<dbReference type="RefSeq" id="WP_194514321.1">
    <property type="nucleotide sequence ID" value="NZ_JADIXP010000019.1"/>
</dbReference>
<dbReference type="Pfam" id="PF10881">
    <property type="entry name" value="DUF2726"/>
    <property type="match status" value="1"/>
</dbReference>
<gene>
    <name evidence="2" type="ORF">ISP11_21125</name>
</gene>
<organism evidence="2 3">
    <name type="scientific">Lelliottia nimipressuralis</name>
    <dbReference type="NCBI Taxonomy" id="69220"/>
    <lineage>
        <taxon>Bacteria</taxon>
        <taxon>Pseudomonadati</taxon>
        <taxon>Pseudomonadota</taxon>
        <taxon>Gammaproteobacteria</taxon>
        <taxon>Enterobacterales</taxon>
        <taxon>Enterobacteriaceae</taxon>
        <taxon>Lelliottia</taxon>
    </lineage>
</organism>
<dbReference type="Proteomes" id="UP000628560">
    <property type="component" value="Unassembled WGS sequence"/>
</dbReference>
<sequence length="189" mass="21699">MVFGLEIAIVRLVRAVKGRGHPVLAALRLNGIKPGPAEHLLCKRQVWESAETLMTAREQHFLRRLSQQVDERRWRLCPQVRVADIARITPDIPERSATWWQLFRMASQWHCDVVIVDRESFRIVAAVELDDASHLKPRRVRRDILLEEVLRQAGIPLIRDRDPTQLISQVSGHLAAKVVENESVFIGKS</sequence>
<comment type="caution">
    <text evidence="2">The sequence shown here is derived from an EMBL/GenBank/DDBJ whole genome shotgun (WGS) entry which is preliminary data.</text>
</comment>
<dbReference type="EMBL" id="JADIXP010000019">
    <property type="protein sequence ID" value="MBF4180367.1"/>
    <property type="molecule type" value="Genomic_DNA"/>
</dbReference>
<name>A0ABD4KFT4_9ENTR</name>
<evidence type="ECO:0000259" key="1">
    <source>
        <dbReference type="Pfam" id="PF10881"/>
    </source>
</evidence>
<dbReference type="InterPro" id="IPR024402">
    <property type="entry name" value="DUF2726"/>
</dbReference>
<proteinExistence type="predicted"/>
<protein>
    <submittedName>
        <fullName evidence="2">DUF2726 domain-containing protein</fullName>
    </submittedName>
</protein>
<feature type="domain" description="DUF2726" evidence="1">
    <location>
        <begin position="51"/>
        <end position="161"/>
    </location>
</feature>
<accession>A0ABD4KFT4</accession>
<evidence type="ECO:0000313" key="2">
    <source>
        <dbReference type="EMBL" id="MBF4180367.1"/>
    </source>
</evidence>
<reference evidence="2 3" key="1">
    <citation type="submission" date="2020-11" db="EMBL/GenBank/DDBJ databases">
        <title>Identification of Lelliottia nimipressuralis from Wound Infection by Whole Genome-Based Bacterial Identification.</title>
        <authorList>
            <person name="Navarathna D.H."/>
            <person name="Choi H."/>
            <person name="Jinadatha C."/>
            <person name="Chatterjee P."/>
            <person name="Hwang M."/>
        </authorList>
    </citation>
    <scope>NUCLEOTIDE SEQUENCE [LARGE SCALE GENOMIC DNA]</scope>
    <source>
        <strain evidence="2 3">DN2020</strain>
    </source>
</reference>
<dbReference type="AlphaFoldDB" id="A0ABD4KFT4"/>